<feature type="transmembrane region" description="Helical" evidence="14">
    <location>
        <begin position="187"/>
        <end position="207"/>
    </location>
</feature>
<keyword evidence="5 14" id="KW-0812">Transmembrane</keyword>
<feature type="transmembrane region" description="Helical" evidence="14">
    <location>
        <begin position="47"/>
        <end position="67"/>
    </location>
</feature>
<evidence type="ECO:0000313" key="17">
    <source>
        <dbReference type="Proteomes" id="UP001596083"/>
    </source>
</evidence>
<keyword evidence="8 14" id="KW-0378">Hydrolase</keyword>
<dbReference type="InterPro" id="IPR008915">
    <property type="entry name" value="Peptidase_M50"/>
</dbReference>
<keyword evidence="17" id="KW-1185">Reference proteome</keyword>
<evidence type="ECO:0000256" key="11">
    <source>
        <dbReference type="ARBA" id="ARBA00023049"/>
    </source>
</evidence>
<evidence type="ECO:0000259" key="15">
    <source>
        <dbReference type="Pfam" id="PF02163"/>
    </source>
</evidence>
<evidence type="ECO:0000256" key="12">
    <source>
        <dbReference type="ARBA" id="ARBA00023122"/>
    </source>
</evidence>
<gene>
    <name evidence="16" type="ORF">ACFP1Z_30485</name>
</gene>
<dbReference type="GO" id="GO:0008233">
    <property type="term" value="F:peptidase activity"/>
    <property type="evidence" value="ECO:0007669"/>
    <property type="project" value="UniProtKB-KW"/>
</dbReference>
<evidence type="ECO:0000256" key="4">
    <source>
        <dbReference type="ARBA" id="ARBA00022670"/>
    </source>
</evidence>
<comment type="subcellular location">
    <subcellularLocation>
        <location evidence="1 14">Cell membrane</location>
        <topology evidence="1 14">Multi-pass membrane protein</topology>
    </subcellularLocation>
</comment>
<accession>A0ABW0Z6P6</accession>
<evidence type="ECO:0000256" key="3">
    <source>
        <dbReference type="ARBA" id="ARBA00022475"/>
    </source>
</evidence>
<keyword evidence="10 14" id="KW-1133">Transmembrane helix</keyword>
<keyword evidence="12" id="KW-0129">CBS domain</keyword>
<evidence type="ECO:0000313" key="16">
    <source>
        <dbReference type="EMBL" id="MFC5724491.1"/>
    </source>
</evidence>
<evidence type="ECO:0000256" key="5">
    <source>
        <dbReference type="ARBA" id="ARBA00022692"/>
    </source>
</evidence>
<evidence type="ECO:0000256" key="13">
    <source>
        <dbReference type="ARBA" id="ARBA00023136"/>
    </source>
</evidence>
<dbReference type="PANTHER" id="PTHR39188:SF3">
    <property type="entry name" value="STAGE IV SPORULATION PROTEIN FB"/>
    <property type="match status" value="1"/>
</dbReference>
<keyword evidence="3 14" id="KW-1003">Cell membrane</keyword>
<dbReference type="RefSeq" id="WP_390320954.1">
    <property type="nucleotide sequence ID" value="NZ_JBHSPB010000029.1"/>
</dbReference>
<reference evidence="17" key="1">
    <citation type="journal article" date="2019" name="Int. J. Syst. Evol. Microbiol.">
        <title>The Global Catalogue of Microorganisms (GCM) 10K type strain sequencing project: providing services to taxonomists for standard genome sequencing and annotation.</title>
        <authorList>
            <consortium name="The Broad Institute Genomics Platform"/>
            <consortium name="The Broad Institute Genome Sequencing Center for Infectious Disease"/>
            <person name="Wu L."/>
            <person name="Ma J."/>
        </authorList>
    </citation>
    <scope>NUCLEOTIDE SEQUENCE [LARGE SCALE GENOMIC DNA]</scope>
    <source>
        <strain evidence="17">CGMCC 4.7304</strain>
    </source>
</reference>
<keyword evidence="11 14" id="KW-0482">Metalloprotease</keyword>
<feature type="domain" description="Peptidase M50" evidence="15">
    <location>
        <begin position="56"/>
        <end position="127"/>
    </location>
</feature>
<keyword evidence="9 14" id="KW-0862">Zinc</keyword>
<protein>
    <recommendedName>
        <fullName evidence="14">Zinc metalloprotease</fullName>
    </recommendedName>
</protein>
<evidence type="ECO:0000256" key="6">
    <source>
        <dbReference type="ARBA" id="ARBA00022723"/>
    </source>
</evidence>
<feature type="transmembrane region" description="Helical" evidence="14">
    <location>
        <begin position="104"/>
        <end position="128"/>
    </location>
</feature>
<feature type="transmembrane region" description="Helical" evidence="14">
    <location>
        <begin position="140"/>
        <end position="159"/>
    </location>
</feature>
<evidence type="ECO:0000256" key="8">
    <source>
        <dbReference type="ARBA" id="ARBA00022801"/>
    </source>
</evidence>
<dbReference type="Proteomes" id="UP001596083">
    <property type="component" value="Unassembled WGS sequence"/>
</dbReference>
<dbReference type="InterPro" id="IPR046342">
    <property type="entry name" value="CBS_dom_sf"/>
</dbReference>
<evidence type="ECO:0000256" key="2">
    <source>
        <dbReference type="ARBA" id="ARBA00007931"/>
    </source>
</evidence>
<dbReference type="PANTHER" id="PTHR39188">
    <property type="entry name" value="MEMBRANE-ASSOCIATED ZINC METALLOPROTEASE M50B"/>
    <property type="match status" value="1"/>
</dbReference>
<sequence>MGGSLPLGRIFGIPLRVHWSAPVLIVFLSLGLAGGTLPAWVPGHSATVYSLAGLAGAVLLAASLLLHESAHAVIAKRAGIRVEDITVWGLGGVTRLGRAGTPRVQFAVSVAGPLTSLVLGGLALAAGFGTGHVLRWTLPAAVLVWAGWANVFLGAFNLLPAAPLDGGRILQAALWWRGGDRFRAQRIAGRCGQAAGFVLMALGWLALTRGAGSGLWLMLVGGFVGLSAATEVRQAALVSALEGVRVADVMTASAPSGPDWHTVDRFLTEVMAHTDRPAAALYDFEGRPSGLAERMRLSMVPASRREEVRVRDVAVPIAQCTVAAPQEELVAVLERATPAARLAILVVEDGRLAGAVTAQDIDRFVRHRERERAQEREHRDGPRW</sequence>
<comment type="caution">
    <text evidence="16">The sequence shown here is derived from an EMBL/GenBank/DDBJ whole genome shotgun (WGS) entry which is preliminary data.</text>
</comment>
<evidence type="ECO:0000256" key="1">
    <source>
        <dbReference type="ARBA" id="ARBA00004651"/>
    </source>
</evidence>
<evidence type="ECO:0000256" key="7">
    <source>
        <dbReference type="ARBA" id="ARBA00022737"/>
    </source>
</evidence>
<comment type="cofactor">
    <cofactor evidence="14">
        <name>Zn(2+)</name>
        <dbReference type="ChEBI" id="CHEBI:29105"/>
    </cofactor>
    <text evidence="14">Binds 1 zinc ion per subunit.</text>
</comment>
<dbReference type="Pfam" id="PF02163">
    <property type="entry name" value="Peptidase_M50"/>
    <property type="match status" value="2"/>
</dbReference>
<dbReference type="EMBL" id="JBHSPB010000029">
    <property type="protein sequence ID" value="MFC5724491.1"/>
    <property type="molecule type" value="Genomic_DNA"/>
</dbReference>
<dbReference type="SUPFAM" id="SSF54631">
    <property type="entry name" value="CBS-domain pair"/>
    <property type="match status" value="1"/>
</dbReference>
<proteinExistence type="inferred from homology"/>
<organism evidence="16 17">
    <name type="scientific">Streptomyces gamaensis</name>
    <dbReference type="NCBI Taxonomy" id="1763542"/>
    <lineage>
        <taxon>Bacteria</taxon>
        <taxon>Bacillati</taxon>
        <taxon>Actinomycetota</taxon>
        <taxon>Actinomycetes</taxon>
        <taxon>Kitasatosporales</taxon>
        <taxon>Streptomycetaceae</taxon>
        <taxon>Streptomyces</taxon>
    </lineage>
</organism>
<keyword evidence="13 14" id="KW-0472">Membrane</keyword>
<evidence type="ECO:0000256" key="9">
    <source>
        <dbReference type="ARBA" id="ARBA00022833"/>
    </source>
</evidence>
<feature type="domain" description="Peptidase M50" evidence="15">
    <location>
        <begin position="139"/>
        <end position="194"/>
    </location>
</feature>
<keyword evidence="4 14" id="KW-0645">Protease</keyword>
<dbReference type="PIRSF" id="PIRSF006404">
    <property type="entry name" value="UCP006404_Pept_M50_CBS"/>
    <property type="match status" value="1"/>
</dbReference>
<keyword evidence="7" id="KW-0677">Repeat</keyword>
<evidence type="ECO:0000256" key="10">
    <source>
        <dbReference type="ARBA" id="ARBA00022989"/>
    </source>
</evidence>
<dbReference type="GO" id="GO:0006508">
    <property type="term" value="P:proteolysis"/>
    <property type="evidence" value="ECO:0007669"/>
    <property type="project" value="UniProtKB-KW"/>
</dbReference>
<dbReference type="InterPro" id="IPR016483">
    <property type="entry name" value="UCP006404_Pept_M50_CBS"/>
</dbReference>
<evidence type="ECO:0000256" key="14">
    <source>
        <dbReference type="PIRNR" id="PIRNR006404"/>
    </source>
</evidence>
<name>A0ABW0Z6P6_9ACTN</name>
<feature type="transmembrane region" description="Helical" evidence="14">
    <location>
        <begin position="21"/>
        <end position="41"/>
    </location>
</feature>
<keyword evidence="6 14" id="KW-0479">Metal-binding</keyword>
<comment type="similarity">
    <text evidence="2 14">Belongs to the peptidase M50B family.</text>
</comment>